<feature type="non-terminal residue" evidence="3">
    <location>
        <position position="1"/>
    </location>
</feature>
<proteinExistence type="predicted"/>
<protein>
    <recommendedName>
        <fullName evidence="2">DUF7745 domain-containing protein</fullName>
    </recommendedName>
</protein>
<evidence type="ECO:0000313" key="3">
    <source>
        <dbReference type="EMBL" id="RDX67994.1"/>
    </source>
</evidence>
<sequence length="217" mass="25400">MQRKLGRPPKTCRIRRRKYETPKKRDQILLGSRKTSVATPRGRNGFGLLVAETPSAHYDPSQRTDFQIAPTLEEYERLLELPLEASPQYFHRGQTPSWSSMAKLLKVTKTRIIKERKSRNGVEGIYKSYLQERLYQFRQDEDWPAFMDAYGLLIYGIVLFPHGDDFIDLVLHSLKRVFHRPKVVNIHRERPKDSMSKHVVHMSHPKDTPHPKASRNS</sequence>
<keyword evidence="4" id="KW-1185">Reference proteome</keyword>
<evidence type="ECO:0000313" key="4">
    <source>
        <dbReference type="Proteomes" id="UP000257109"/>
    </source>
</evidence>
<dbReference type="InterPro" id="IPR056647">
    <property type="entry name" value="DUF7745"/>
</dbReference>
<accession>A0A371EPS3</accession>
<reference evidence="3" key="1">
    <citation type="submission" date="2018-05" db="EMBL/GenBank/DDBJ databases">
        <title>Draft genome of Mucuna pruriens seed.</title>
        <authorList>
            <person name="Nnadi N.E."/>
            <person name="Vos R."/>
            <person name="Hasami M.H."/>
            <person name="Devisetty U.K."/>
            <person name="Aguiy J.C."/>
        </authorList>
    </citation>
    <scope>NUCLEOTIDE SEQUENCE [LARGE SCALE GENOMIC DNA]</scope>
    <source>
        <strain evidence="3">JCA_2017</strain>
    </source>
</reference>
<dbReference type="OrthoDB" id="976209at2759"/>
<dbReference type="AlphaFoldDB" id="A0A371EPS3"/>
<evidence type="ECO:0000259" key="2">
    <source>
        <dbReference type="Pfam" id="PF24924"/>
    </source>
</evidence>
<dbReference type="PANTHER" id="PTHR48154">
    <property type="entry name" value="PROTEIN, PUTATIVE-RELATED"/>
    <property type="match status" value="1"/>
</dbReference>
<dbReference type="EMBL" id="QJKJ01012741">
    <property type="protein sequence ID" value="RDX67994.1"/>
    <property type="molecule type" value="Genomic_DNA"/>
</dbReference>
<dbReference type="Proteomes" id="UP000257109">
    <property type="component" value="Unassembled WGS sequence"/>
</dbReference>
<feature type="region of interest" description="Disordered" evidence="1">
    <location>
        <begin position="190"/>
        <end position="217"/>
    </location>
</feature>
<name>A0A371EPS3_MUCPR</name>
<dbReference type="Pfam" id="PF24924">
    <property type="entry name" value="DUF7745"/>
    <property type="match status" value="1"/>
</dbReference>
<feature type="domain" description="DUF7745" evidence="2">
    <location>
        <begin position="56"/>
        <end position="173"/>
    </location>
</feature>
<comment type="caution">
    <text evidence="3">The sequence shown here is derived from an EMBL/GenBank/DDBJ whole genome shotgun (WGS) entry which is preliminary data.</text>
</comment>
<evidence type="ECO:0000256" key="1">
    <source>
        <dbReference type="SAM" id="MobiDB-lite"/>
    </source>
</evidence>
<gene>
    <name evidence="3" type="ORF">CR513_53069</name>
</gene>
<dbReference type="PANTHER" id="PTHR48154:SF1">
    <property type="entry name" value="PROTEIN, PUTATIVE-RELATED"/>
    <property type="match status" value="1"/>
</dbReference>
<organism evidence="3 4">
    <name type="scientific">Mucuna pruriens</name>
    <name type="common">Velvet bean</name>
    <name type="synonym">Dolichos pruriens</name>
    <dbReference type="NCBI Taxonomy" id="157652"/>
    <lineage>
        <taxon>Eukaryota</taxon>
        <taxon>Viridiplantae</taxon>
        <taxon>Streptophyta</taxon>
        <taxon>Embryophyta</taxon>
        <taxon>Tracheophyta</taxon>
        <taxon>Spermatophyta</taxon>
        <taxon>Magnoliopsida</taxon>
        <taxon>eudicotyledons</taxon>
        <taxon>Gunneridae</taxon>
        <taxon>Pentapetalae</taxon>
        <taxon>rosids</taxon>
        <taxon>fabids</taxon>
        <taxon>Fabales</taxon>
        <taxon>Fabaceae</taxon>
        <taxon>Papilionoideae</taxon>
        <taxon>50 kb inversion clade</taxon>
        <taxon>NPAAA clade</taxon>
        <taxon>indigoferoid/millettioid clade</taxon>
        <taxon>Phaseoleae</taxon>
        <taxon>Mucuna</taxon>
    </lineage>
</organism>